<comment type="subcellular location">
    <subcellularLocation>
        <location evidence="1">Cell inner membrane</location>
        <topology evidence="1">Multi-pass membrane protein</topology>
    </subcellularLocation>
</comment>
<evidence type="ECO:0000256" key="1">
    <source>
        <dbReference type="ARBA" id="ARBA00004429"/>
    </source>
</evidence>
<keyword evidence="5 9" id="KW-0812">Transmembrane</keyword>
<dbReference type="OrthoDB" id="2086825at2"/>
<feature type="transmembrane region" description="Helical" evidence="9">
    <location>
        <begin position="99"/>
        <end position="118"/>
    </location>
</feature>
<dbReference type="InterPro" id="IPR007387">
    <property type="entry name" value="TRAP_DctQ"/>
</dbReference>
<keyword evidence="7 9" id="KW-0472">Membrane</keyword>
<evidence type="ECO:0000259" key="10">
    <source>
        <dbReference type="Pfam" id="PF04290"/>
    </source>
</evidence>
<keyword evidence="6 9" id="KW-1133">Transmembrane helix</keyword>
<dbReference type="GO" id="GO:0005886">
    <property type="term" value="C:plasma membrane"/>
    <property type="evidence" value="ECO:0007669"/>
    <property type="project" value="UniProtKB-SubCell"/>
</dbReference>
<sequence>MSSPEANAGKKPAKLYTAVKVVNKITDFTAGALTVVLLIVVLTQVIGRLLEQSPPWTVELTRYVFIWMIFLGVSLGFRKDESPRITFFVNLFPQKTQKVIMMVTLIVTYGFFVFLFFTGLSLMGQQMDEISPVLRVSIAWVGLCMPVSACLSIFNLTQFLFSPHNEEQKGEK</sequence>
<evidence type="ECO:0000313" key="12">
    <source>
        <dbReference type="Proteomes" id="UP000198892"/>
    </source>
</evidence>
<feature type="transmembrane region" description="Helical" evidence="9">
    <location>
        <begin position="138"/>
        <end position="161"/>
    </location>
</feature>
<keyword evidence="4" id="KW-0997">Cell inner membrane</keyword>
<dbReference type="PANTHER" id="PTHR35011:SF2">
    <property type="entry name" value="2,3-DIKETO-L-GULONATE TRAP TRANSPORTER SMALL PERMEASE PROTEIN YIAM"/>
    <property type="match status" value="1"/>
</dbReference>
<comment type="similarity">
    <text evidence="8">Belongs to the TRAP transporter small permease family.</text>
</comment>
<protein>
    <submittedName>
        <fullName evidence="11">TRAP-type C4-dicarboxylate transport system, small permease component</fullName>
    </submittedName>
</protein>
<evidence type="ECO:0000256" key="4">
    <source>
        <dbReference type="ARBA" id="ARBA00022519"/>
    </source>
</evidence>
<feature type="domain" description="Tripartite ATP-independent periplasmic transporters DctQ component" evidence="10">
    <location>
        <begin position="38"/>
        <end position="161"/>
    </location>
</feature>
<keyword evidence="2" id="KW-0813">Transport</keyword>
<evidence type="ECO:0000256" key="2">
    <source>
        <dbReference type="ARBA" id="ARBA00022448"/>
    </source>
</evidence>
<evidence type="ECO:0000256" key="7">
    <source>
        <dbReference type="ARBA" id="ARBA00023136"/>
    </source>
</evidence>
<dbReference type="AlphaFoldDB" id="A0A1I5LAL9"/>
<dbReference type="Proteomes" id="UP000198892">
    <property type="component" value="Unassembled WGS sequence"/>
</dbReference>
<evidence type="ECO:0000256" key="6">
    <source>
        <dbReference type="ARBA" id="ARBA00022989"/>
    </source>
</evidence>
<proteinExistence type="inferred from homology"/>
<dbReference type="EMBL" id="FOXD01000001">
    <property type="protein sequence ID" value="SFO94202.1"/>
    <property type="molecule type" value="Genomic_DNA"/>
</dbReference>
<feature type="transmembrane region" description="Helical" evidence="9">
    <location>
        <begin position="60"/>
        <end position="78"/>
    </location>
</feature>
<dbReference type="InterPro" id="IPR055348">
    <property type="entry name" value="DctQ"/>
</dbReference>
<dbReference type="STRING" id="1884432.SAMN05518683_101167"/>
<reference evidence="12" key="1">
    <citation type="submission" date="2016-10" db="EMBL/GenBank/DDBJ databases">
        <authorList>
            <person name="Varghese N."/>
            <person name="Submissions S."/>
        </authorList>
    </citation>
    <scope>NUCLEOTIDE SEQUENCE [LARGE SCALE GENOMIC DNA]</scope>
    <source>
        <strain evidence="12">S7</strain>
    </source>
</reference>
<dbReference type="RefSeq" id="WP_093334749.1">
    <property type="nucleotide sequence ID" value="NZ_FOXD01000001.1"/>
</dbReference>
<accession>A0A1I5LAL9</accession>
<dbReference type="GO" id="GO:0015740">
    <property type="term" value="P:C4-dicarboxylate transport"/>
    <property type="evidence" value="ECO:0007669"/>
    <property type="project" value="TreeGrafter"/>
</dbReference>
<keyword evidence="3" id="KW-1003">Cell membrane</keyword>
<keyword evidence="12" id="KW-1185">Reference proteome</keyword>
<evidence type="ECO:0000256" key="5">
    <source>
        <dbReference type="ARBA" id="ARBA00022692"/>
    </source>
</evidence>
<evidence type="ECO:0000313" key="11">
    <source>
        <dbReference type="EMBL" id="SFO94202.1"/>
    </source>
</evidence>
<evidence type="ECO:0000256" key="3">
    <source>
        <dbReference type="ARBA" id="ARBA00022475"/>
    </source>
</evidence>
<evidence type="ECO:0000256" key="8">
    <source>
        <dbReference type="ARBA" id="ARBA00038436"/>
    </source>
</evidence>
<dbReference type="PANTHER" id="PTHR35011">
    <property type="entry name" value="2,3-DIKETO-L-GULONATE TRAP TRANSPORTER SMALL PERMEASE PROTEIN YIAM"/>
    <property type="match status" value="1"/>
</dbReference>
<organism evidence="11 12">
    <name type="scientific">Salibacterium halotolerans</name>
    <dbReference type="NCBI Taxonomy" id="1884432"/>
    <lineage>
        <taxon>Bacteria</taxon>
        <taxon>Bacillati</taxon>
        <taxon>Bacillota</taxon>
        <taxon>Bacilli</taxon>
        <taxon>Bacillales</taxon>
        <taxon>Bacillaceae</taxon>
    </lineage>
</organism>
<dbReference type="Pfam" id="PF04290">
    <property type="entry name" value="DctQ"/>
    <property type="match status" value="1"/>
</dbReference>
<dbReference type="GO" id="GO:0022857">
    <property type="term" value="F:transmembrane transporter activity"/>
    <property type="evidence" value="ECO:0007669"/>
    <property type="project" value="TreeGrafter"/>
</dbReference>
<feature type="transmembrane region" description="Helical" evidence="9">
    <location>
        <begin position="21"/>
        <end position="40"/>
    </location>
</feature>
<name>A0A1I5LAL9_9BACI</name>
<evidence type="ECO:0000256" key="9">
    <source>
        <dbReference type="SAM" id="Phobius"/>
    </source>
</evidence>
<gene>
    <name evidence="11" type="ORF">SAMN05518683_101167</name>
</gene>